<dbReference type="HOGENOM" id="CLU_133094_0_0_9"/>
<dbReference type="PROSITE" id="PS50889">
    <property type="entry name" value="S4"/>
    <property type="match status" value="1"/>
</dbReference>
<dbReference type="Gene3D" id="3.10.290.10">
    <property type="entry name" value="RNA-binding S4 domain"/>
    <property type="match status" value="1"/>
</dbReference>
<dbReference type="Proteomes" id="UP000006977">
    <property type="component" value="Unassembled WGS sequence"/>
</dbReference>
<dbReference type="SUPFAM" id="SSF55174">
    <property type="entry name" value="Alpha-L RNA-binding motif"/>
    <property type="match status" value="1"/>
</dbReference>
<proteinExistence type="predicted"/>
<dbReference type="GO" id="GO:0003723">
    <property type="term" value="F:RNA binding"/>
    <property type="evidence" value="ECO:0007669"/>
    <property type="project" value="UniProtKB-KW"/>
</dbReference>
<reference evidence="2 3" key="1">
    <citation type="submission" date="2012-04" db="EMBL/GenBank/DDBJ databases">
        <title>The Genome Sequence of Bacillus cereus HuA4-10.</title>
        <authorList>
            <consortium name="The Broad Institute Genome Sequencing Platform"/>
            <consortium name="The Broad Institute Genome Sequencing Center for Infectious Disease"/>
            <person name="Feldgarden M."/>
            <person name="Van der Auwera G.A."/>
            <person name="Mahillon J."/>
            <person name="Duprez V."/>
            <person name="Timmery S."/>
            <person name="Mattelet C."/>
            <person name="Dierick K."/>
            <person name="Sun M."/>
            <person name="Yu Z."/>
            <person name="Zhu L."/>
            <person name="Hu X."/>
            <person name="Shank E.B."/>
            <person name="Swiecicka I."/>
            <person name="Hansen B.M."/>
            <person name="Andrup L."/>
            <person name="Young S.K."/>
            <person name="Zeng Q."/>
            <person name="Gargeya S."/>
            <person name="Fitzgerald M."/>
            <person name="Haas B."/>
            <person name="Abouelleil A."/>
            <person name="Alvarado L."/>
            <person name="Arachchi H.M."/>
            <person name="Berlin A."/>
            <person name="Chapman S.B."/>
            <person name="Goldberg J."/>
            <person name="Griggs A."/>
            <person name="Gujja S."/>
            <person name="Hansen M."/>
            <person name="Howarth C."/>
            <person name="Imamovic A."/>
            <person name="Larimer J."/>
            <person name="McCowen C."/>
            <person name="Montmayeur A."/>
            <person name="Murphy C."/>
            <person name="Neiman D."/>
            <person name="Pearson M."/>
            <person name="Priest M."/>
            <person name="Roberts A."/>
            <person name="Saif S."/>
            <person name="Shea T."/>
            <person name="Sisk P."/>
            <person name="Sykes S."/>
            <person name="Wortman J."/>
            <person name="Nusbaum C."/>
            <person name="Birren B."/>
        </authorList>
    </citation>
    <scope>NUCLEOTIDE SEQUENCE [LARGE SCALE GENOMIC DNA]</scope>
    <source>
        <strain evidence="2 3">HuA4-10</strain>
    </source>
</reference>
<name>J8DPM6_BACCE</name>
<dbReference type="RefSeq" id="WP_002145068.1">
    <property type="nucleotide sequence ID" value="NZ_JH792148.1"/>
</dbReference>
<keyword evidence="1" id="KW-0694">RNA-binding</keyword>
<evidence type="ECO:0000313" key="3">
    <source>
        <dbReference type="Proteomes" id="UP000006977"/>
    </source>
</evidence>
<protein>
    <submittedName>
        <fullName evidence="2">Uncharacterized protein</fullName>
    </submittedName>
</protein>
<evidence type="ECO:0000256" key="1">
    <source>
        <dbReference type="PROSITE-ProRule" id="PRU00182"/>
    </source>
</evidence>
<sequence length="165" mass="19227">MQKVQLSWSLYENELATIEKYCKNCRRTTLFTDTNIRRHNANGKNIYRFAIYKCPKNHTWNQKLHIYKSFTDHVETVDMAQQEQTETNTIISITEYKESGIEEITITLEIVLGSHRIDKALSTYISDWSRAAIVDKIKNGRIQLNGRHLKPNTTLTEGDFISICL</sequence>
<gene>
    <name evidence="2" type="ORF">IGC_00547</name>
</gene>
<dbReference type="PATRIC" id="fig|1053206.3.peg.560"/>
<dbReference type="CDD" id="cd00165">
    <property type="entry name" value="S4"/>
    <property type="match status" value="1"/>
</dbReference>
<evidence type="ECO:0000313" key="2">
    <source>
        <dbReference type="EMBL" id="EJQ86706.1"/>
    </source>
</evidence>
<organism evidence="2 3">
    <name type="scientific">Bacillus cereus HuA4-10</name>
    <dbReference type="NCBI Taxonomy" id="1053206"/>
    <lineage>
        <taxon>Bacteria</taxon>
        <taxon>Bacillati</taxon>
        <taxon>Bacillota</taxon>
        <taxon>Bacilli</taxon>
        <taxon>Bacillales</taxon>
        <taxon>Bacillaceae</taxon>
        <taxon>Bacillus</taxon>
        <taxon>Bacillus cereus group</taxon>
    </lineage>
</organism>
<dbReference type="InterPro" id="IPR036986">
    <property type="entry name" value="S4_RNA-bd_sf"/>
</dbReference>
<accession>J8DPM6</accession>
<comment type="caution">
    <text evidence="2">The sequence shown here is derived from an EMBL/GenBank/DDBJ whole genome shotgun (WGS) entry which is preliminary data.</text>
</comment>
<dbReference type="EMBL" id="AHEA01000004">
    <property type="protein sequence ID" value="EJQ86706.1"/>
    <property type="molecule type" value="Genomic_DNA"/>
</dbReference>
<dbReference type="AlphaFoldDB" id="J8DPM6"/>